<dbReference type="AlphaFoldDB" id="A0A915J482"/>
<dbReference type="PROSITE" id="PS00135">
    <property type="entry name" value="TRYPSIN_SER"/>
    <property type="match status" value="1"/>
</dbReference>
<evidence type="ECO:0000256" key="1">
    <source>
        <dbReference type="ARBA" id="ARBA00023157"/>
    </source>
</evidence>
<comment type="similarity">
    <text evidence="2">Belongs to the peptidase S1 family. CLIP subfamily.</text>
</comment>
<evidence type="ECO:0000313" key="5">
    <source>
        <dbReference type="WBParaSite" id="nRc.2.0.1.t20517-RA"/>
    </source>
</evidence>
<evidence type="ECO:0000313" key="4">
    <source>
        <dbReference type="Proteomes" id="UP000887565"/>
    </source>
</evidence>
<dbReference type="GO" id="GO:0004252">
    <property type="term" value="F:serine-type endopeptidase activity"/>
    <property type="evidence" value="ECO:0007669"/>
    <property type="project" value="InterPro"/>
</dbReference>
<dbReference type="PANTHER" id="PTHR24256">
    <property type="entry name" value="TRYPTASE-RELATED"/>
    <property type="match status" value="1"/>
</dbReference>
<dbReference type="InterPro" id="IPR009003">
    <property type="entry name" value="Peptidase_S1_PA"/>
</dbReference>
<evidence type="ECO:0000259" key="3">
    <source>
        <dbReference type="PROSITE" id="PS50240"/>
    </source>
</evidence>
<dbReference type="Pfam" id="PF00089">
    <property type="entry name" value="Trypsin"/>
    <property type="match status" value="2"/>
</dbReference>
<dbReference type="GO" id="GO:0006508">
    <property type="term" value="P:proteolysis"/>
    <property type="evidence" value="ECO:0007669"/>
    <property type="project" value="InterPro"/>
</dbReference>
<name>A0A915J482_ROMCU</name>
<evidence type="ECO:0000256" key="2">
    <source>
        <dbReference type="ARBA" id="ARBA00024195"/>
    </source>
</evidence>
<dbReference type="Gene3D" id="2.40.10.10">
    <property type="entry name" value="Trypsin-like serine proteases"/>
    <property type="match status" value="2"/>
</dbReference>
<accession>A0A915J482</accession>
<dbReference type="SUPFAM" id="SSF50494">
    <property type="entry name" value="Trypsin-like serine proteases"/>
    <property type="match status" value="2"/>
</dbReference>
<dbReference type="InterPro" id="IPR001254">
    <property type="entry name" value="Trypsin_dom"/>
</dbReference>
<dbReference type="Proteomes" id="UP000887565">
    <property type="component" value="Unplaced"/>
</dbReference>
<reference evidence="5" key="1">
    <citation type="submission" date="2022-11" db="UniProtKB">
        <authorList>
            <consortium name="WormBaseParasite"/>
        </authorList>
    </citation>
    <scope>IDENTIFICATION</scope>
</reference>
<dbReference type="InterPro" id="IPR043504">
    <property type="entry name" value="Peptidase_S1_PA_chymotrypsin"/>
</dbReference>
<organism evidence="4 5">
    <name type="scientific">Romanomermis culicivorax</name>
    <name type="common">Nematode worm</name>
    <dbReference type="NCBI Taxonomy" id="13658"/>
    <lineage>
        <taxon>Eukaryota</taxon>
        <taxon>Metazoa</taxon>
        <taxon>Ecdysozoa</taxon>
        <taxon>Nematoda</taxon>
        <taxon>Enoplea</taxon>
        <taxon>Dorylaimia</taxon>
        <taxon>Mermithida</taxon>
        <taxon>Mermithoidea</taxon>
        <taxon>Mermithidae</taxon>
        <taxon>Romanomermis</taxon>
    </lineage>
</organism>
<keyword evidence="1" id="KW-1015">Disulfide bond</keyword>
<proteinExistence type="inferred from homology"/>
<keyword evidence="4" id="KW-1185">Reference proteome</keyword>
<sequence length="617" mass="70019">MDRPVEFNNYIRPVALPFPNSFPSQPKQCIATGWGDTRYEEISKPLYEISVEAYPVEKCSSYHRKAPHNLTNTWIKRRIFCATAVKDGKFHSTCQESIAQHKLEGTYAHSFQIGRPFTLKNRFAQLCPILVSKEAKKPGFTSSILLKLLELHIFDVVKLGMSDQSIQDDPQSNKQKTIYYSSQKYNPQCYISSQQQQGSALLCEAKSKVNKSIWMLHGIQIDKSLCHQSKFVFTKIDEMLSFWINEMIRQMPSYKGPDHHVLNAVLLWPPRGQPQDDIWGKKILKHGEMFKAPKHYELKPIKKAKVAITGSNLLEVQIRGDGGFHFADVLGYGTTESNHNCMLLCLQIKRCYAVNYVNNNNWCVLLATAETDFDVVELWKGEDEGLRMQQLFFESGVKAHPPSHKPRVDGQGVALPAGVAPLFNKRNRIFEGQASQMFKYPWMYRTYRMKPETARLGAYRIDLLQDVEYDIKLSKAIIHNDFQEGKGTWSDIALVQMPLYEINMEVYPLENCSSYHGQSEHGSVATWIKKRVFCATAVKDGKYHSTCEGDSGGPLVCTEQINGRSAEVLYGLTSYGFGGCHLSDYPDAYTNVSSLMDWLQIAVTKIKVSLALALDNG</sequence>
<dbReference type="PROSITE" id="PS50240">
    <property type="entry name" value="TRYPSIN_DOM"/>
    <property type="match status" value="1"/>
</dbReference>
<feature type="domain" description="Peptidase S1" evidence="3">
    <location>
        <begin position="1"/>
        <end position="604"/>
    </location>
</feature>
<dbReference type="SMART" id="SM00020">
    <property type="entry name" value="Tryp_SPc"/>
    <property type="match status" value="1"/>
</dbReference>
<protein>
    <submittedName>
        <fullName evidence="5">Peptidase S1 domain-containing protein</fullName>
    </submittedName>
</protein>
<dbReference type="InterPro" id="IPR051487">
    <property type="entry name" value="Ser/Thr_Proteases_Immune/Dev"/>
</dbReference>
<dbReference type="InterPro" id="IPR033116">
    <property type="entry name" value="TRYPSIN_SER"/>
</dbReference>
<dbReference type="WBParaSite" id="nRc.2.0.1.t20517-RA">
    <property type="protein sequence ID" value="nRc.2.0.1.t20517-RA"/>
    <property type="gene ID" value="nRc.2.0.1.g20517"/>
</dbReference>